<evidence type="ECO:0000313" key="2">
    <source>
        <dbReference type="EMBL" id="UYU70345.1"/>
    </source>
</evidence>
<reference evidence="1 3" key="1">
    <citation type="journal article" date="2019" name="Nat. Med.">
        <title>A library of human gut bacterial isolates paired with longitudinal multiomics data enables mechanistic microbiome research.</title>
        <authorList>
            <person name="Poyet M."/>
            <person name="Groussin M."/>
            <person name="Gibbons S.M."/>
            <person name="Avila-Pacheco J."/>
            <person name="Jiang X."/>
            <person name="Kearney S.M."/>
            <person name="Perrotta A.R."/>
            <person name="Berdy B."/>
            <person name="Zhao S."/>
            <person name="Lieberman T.D."/>
            <person name="Swanson P.K."/>
            <person name="Smith M."/>
            <person name="Roesemann S."/>
            <person name="Alexander J.E."/>
            <person name="Rich S.A."/>
            <person name="Livny J."/>
            <person name="Vlamakis H."/>
            <person name="Clish C."/>
            <person name="Bullock K."/>
            <person name="Deik A."/>
            <person name="Scott J."/>
            <person name="Pierce K.A."/>
            <person name="Xavier R.J."/>
            <person name="Alm E.J."/>
        </authorList>
    </citation>
    <scope>NUCLEOTIDE SEQUENCE [LARGE SCALE GENOMIC DNA]</scope>
    <source>
        <strain evidence="1 3">BIOML-A160</strain>
    </source>
</reference>
<proteinExistence type="predicted"/>
<dbReference type="InterPro" id="IPR032183">
    <property type="entry name" value="PKD-like"/>
</dbReference>
<gene>
    <name evidence="1" type="ORF">GAN75_14060</name>
    <name evidence="2" type="ORF">KQP59_18990</name>
</gene>
<dbReference type="Proteomes" id="UP000436825">
    <property type="component" value="Unassembled WGS sequence"/>
</dbReference>
<reference evidence="2" key="2">
    <citation type="submission" date="2021-06" db="EMBL/GenBank/DDBJ databases">
        <title>Interrogation of the integrated mobile genetic elements in gut-associated Bacteroides with a consensus prediction approach.</title>
        <authorList>
            <person name="Campbell D.E."/>
            <person name="Leigh J.R."/>
            <person name="Kim T."/>
            <person name="England W."/>
            <person name="Whitaker R.J."/>
            <person name="Degnan P.H."/>
        </authorList>
    </citation>
    <scope>NUCLEOTIDE SEQUENCE</scope>
    <source>
        <strain evidence="2">VPI-BTDOT2</strain>
    </source>
</reference>
<sequence length="547" mass="61534">MKIHTLFAAIFLLFIVTACYEDKGNYEYREMNDIEITVEMEDKHPSYALGDVVTCTPKLTFALGQESTNLDYEWSFAGKKISHTRNLEWVADTVANDKALQLAVLDKNTGVTYFGHIYITVSSKYAADGWVVLSEKDGNSTLAFIRHVSGFNTPSAAVRDVYQMINGHPMGTGPMSVYPHWTSSWGGEEEASWLWVAQKGGQGALDVSGSTYQQKATLSQIFLKQTYPEGFVPAAVMDLQILSLAIGEDGTIYTRVKETNKLFNTGRFIDRPLTSDAKGEVKVDGSMIAYTRFDYQAGLLCYDKNSAQYLHIGDYVDYDSGETRVGKALPLKVDEGDYKEGDAKLNDMRNHKVHFVGASSKGTDFTMSYMAVIENQTTGKFYLQKFTVEAYDGKMSAVPTKFESQEEMVGLGNVINGSAKNSFALCNYQEQAPYMFISKDNMLYLYYMSNSTLYPCAQFESNITSMNVNIYYNRCLMVGLENGDVVILKGIRSADGEPNLDRYVINGGNTIQVTDAENDFVLFHEKDFGRVVQVFYRWNMSWNEYFY</sequence>
<dbReference type="Proteomes" id="UP001156216">
    <property type="component" value="Chromosome"/>
</dbReference>
<name>A0A1H7QFV6_BACT4</name>
<evidence type="ECO:0000313" key="1">
    <source>
        <dbReference type="EMBL" id="KAB4455356.1"/>
    </source>
</evidence>
<dbReference type="EMBL" id="CP083681">
    <property type="protein sequence ID" value="UYU70345.1"/>
    <property type="molecule type" value="Genomic_DNA"/>
</dbReference>
<accession>A0A1H7QFV6</accession>
<evidence type="ECO:0000313" key="3">
    <source>
        <dbReference type="Proteomes" id="UP000436825"/>
    </source>
</evidence>
<protein>
    <submittedName>
        <fullName evidence="1">Uncharacterized protein</fullName>
    </submittedName>
</protein>
<dbReference type="AlphaFoldDB" id="A0A1H7QFV6"/>
<organism evidence="1 3">
    <name type="scientific">Bacteroides thetaiotaomicron</name>
    <dbReference type="NCBI Taxonomy" id="818"/>
    <lineage>
        <taxon>Bacteria</taxon>
        <taxon>Pseudomonadati</taxon>
        <taxon>Bacteroidota</taxon>
        <taxon>Bacteroidia</taxon>
        <taxon>Bacteroidales</taxon>
        <taxon>Bacteroidaceae</taxon>
        <taxon>Bacteroides</taxon>
    </lineage>
</organism>
<dbReference type="PROSITE" id="PS51257">
    <property type="entry name" value="PROKAR_LIPOPROTEIN"/>
    <property type="match status" value="1"/>
</dbReference>
<dbReference type="EMBL" id="WCRW01000008">
    <property type="protein sequence ID" value="KAB4455356.1"/>
    <property type="molecule type" value="Genomic_DNA"/>
</dbReference>
<dbReference type="Pfam" id="PF16407">
    <property type="entry name" value="PKD_2"/>
    <property type="match status" value="1"/>
</dbReference>
<dbReference type="RefSeq" id="WP_074857589.1">
    <property type="nucleotide sequence ID" value="NZ_CAXSVM010000004.1"/>
</dbReference>